<comment type="caution">
    <text evidence="1">The sequence shown here is derived from an EMBL/GenBank/DDBJ whole genome shotgun (WGS) entry which is preliminary data.</text>
</comment>
<organism evidence="1 2">
    <name type="scientific">Polarella glacialis</name>
    <name type="common">Dinoflagellate</name>
    <dbReference type="NCBI Taxonomy" id="89957"/>
    <lineage>
        <taxon>Eukaryota</taxon>
        <taxon>Sar</taxon>
        <taxon>Alveolata</taxon>
        <taxon>Dinophyceae</taxon>
        <taxon>Suessiales</taxon>
        <taxon>Suessiaceae</taxon>
        <taxon>Polarella</taxon>
    </lineage>
</organism>
<dbReference type="GO" id="GO:0016491">
    <property type="term" value="F:oxidoreductase activity"/>
    <property type="evidence" value="ECO:0007669"/>
    <property type="project" value="TreeGrafter"/>
</dbReference>
<dbReference type="OrthoDB" id="3053026at2759"/>
<dbReference type="SUPFAM" id="SSF48371">
    <property type="entry name" value="ARM repeat"/>
    <property type="match status" value="1"/>
</dbReference>
<dbReference type="Gene3D" id="1.25.10.10">
    <property type="entry name" value="Leucine-rich Repeat Variant"/>
    <property type="match status" value="3"/>
</dbReference>
<dbReference type="AlphaFoldDB" id="A0A813G241"/>
<reference evidence="1" key="1">
    <citation type="submission" date="2021-02" db="EMBL/GenBank/DDBJ databases">
        <authorList>
            <person name="Dougan E. K."/>
            <person name="Rhodes N."/>
            <person name="Thang M."/>
            <person name="Chan C."/>
        </authorList>
    </citation>
    <scope>NUCLEOTIDE SEQUENCE</scope>
</reference>
<protein>
    <submittedName>
        <fullName evidence="1">Uncharacterized protein</fullName>
    </submittedName>
</protein>
<dbReference type="InterPro" id="IPR016024">
    <property type="entry name" value="ARM-type_fold"/>
</dbReference>
<dbReference type="InterPro" id="IPR004155">
    <property type="entry name" value="PBS_lyase_HEAT"/>
</dbReference>
<evidence type="ECO:0000313" key="2">
    <source>
        <dbReference type="Proteomes" id="UP000654075"/>
    </source>
</evidence>
<accession>A0A813G241</accession>
<dbReference type="Pfam" id="PF13646">
    <property type="entry name" value="HEAT_2"/>
    <property type="match status" value="2"/>
</dbReference>
<dbReference type="SMART" id="SM00567">
    <property type="entry name" value="EZ_HEAT"/>
    <property type="match status" value="5"/>
</dbReference>
<sequence>MERFMRDNFYVATSGEISVEELEHKVLPYIAEHFESVSFRKEQEARNKDKLRCELLLQQLDGNCNGVPQPRLPALQALATMTELRKLVQAGDPQAIAVLSRLLENADAEVRQQAAKFLPKIVDVGDQQAFEALTPRLQHQSPEVRQLVLEVLGQVVIRGDQRAFDEISFLLGDRNSLVKAAAVRALAQISEAGDRQAIQAVSLRLRDRDVLVRCAVVEALASLGEQDGESVRQHFLVATADREGAVRRAAVLAVEKTSASTGQTALLMVASLVEDADSYVRQAATKCVASIISMSGDQDFRKSGLEIVIPRLDDSESEVRCVAIHGLAQISEKDDQEVIELVCSKLEDSWAEIRQLSGFPQKPSRAHSYDMNLIHFYNRCLQTSGLLVCHTWICEFPAASAFSSCLRAASFCLAGTGGHRAVVAYLLHFVLEDSRGSVYDCGLCEARAVHCKCKYRFLFSAKH</sequence>
<dbReference type="EMBL" id="CAJNNV010025949">
    <property type="protein sequence ID" value="CAE8616754.1"/>
    <property type="molecule type" value="Genomic_DNA"/>
</dbReference>
<evidence type="ECO:0000313" key="1">
    <source>
        <dbReference type="EMBL" id="CAE8616754.1"/>
    </source>
</evidence>
<name>A0A813G241_POLGL</name>
<proteinExistence type="predicted"/>
<keyword evidence="2" id="KW-1185">Reference proteome</keyword>
<dbReference type="PANTHER" id="PTHR12697:SF5">
    <property type="entry name" value="DEOXYHYPUSINE HYDROXYLASE"/>
    <property type="match status" value="1"/>
</dbReference>
<dbReference type="InterPro" id="IPR011989">
    <property type="entry name" value="ARM-like"/>
</dbReference>
<dbReference type="Proteomes" id="UP000654075">
    <property type="component" value="Unassembled WGS sequence"/>
</dbReference>
<gene>
    <name evidence="1" type="ORF">PGLA1383_LOCUS34425</name>
</gene>
<dbReference type="PANTHER" id="PTHR12697">
    <property type="entry name" value="PBS LYASE HEAT-LIKE PROTEIN"/>
    <property type="match status" value="1"/>
</dbReference>